<sequence length="178" mass="19280">MNYYRILLSVSLAAILWGCAVGGKSVGEIPQTPPPVAPSEEEFLGQNLPIGAEVEIGGKLIELEVAATPQEQSLGLMYRTSLADNRGMLFPFSPPRPVSFWMKNCRISLDMIFLLNGEVQEIAAHVPPCTEEPCPTYGPGRGQIVDAVIELRAGRAAELGLKPGDRLEVRRLESPGEP</sequence>
<dbReference type="InterPro" id="IPR038695">
    <property type="entry name" value="Saro_0823-like_sf"/>
</dbReference>
<dbReference type="PANTHER" id="PTHR37953:SF1">
    <property type="entry name" value="UPF0127 PROTEIN MJ1496"/>
    <property type="match status" value="1"/>
</dbReference>
<evidence type="ECO:0000313" key="1">
    <source>
        <dbReference type="EMBL" id="HGG03053.1"/>
    </source>
</evidence>
<organism evidence="1">
    <name type="scientific">Planktothricoides sp. SpSt-374</name>
    <dbReference type="NCBI Taxonomy" id="2282167"/>
    <lineage>
        <taxon>Bacteria</taxon>
        <taxon>Bacillati</taxon>
        <taxon>Cyanobacteriota</taxon>
        <taxon>Cyanophyceae</taxon>
        <taxon>Oscillatoriophycideae</taxon>
        <taxon>Oscillatoriales</taxon>
        <taxon>Oscillatoriaceae</taxon>
        <taxon>Planktothricoides</taxon>
    </lineage>
</organism>
<name>A0A7C3VJT2_9CYAN</name>
<gene>
    <name evidence="1" type="ORF">ENR15_21035</name>
</gene>
<comment type="caution">
    <text evidence="1">The sequence shown here is derived from an EMBL/GenBank/DDBJ whole genome shotgun (WGS) entry which is preliminary data.</text>
</comment>
<dbReference type="InterPro" id="IPR003795">
    <property type="entry name" value="DUF192"/>
</dbReference>
<dbReference type="AlphaFoldDB" id="A0A7C3VJT2"/>
<dbReference type="Pfam" id="PF02643">
    <property type="entry name" value="DUF192"/>
    <property type="match status" value="1"/>
</dbReference>
<accession>A0A7C3VJT2</accession>
<dbReference type="PANTHER" id="PTHR37953">
    <property type="entry name" value="UPF0127 PROTEIN MJ1496"/>
    <property type="match status" value="1"/>
</dbReference>
<protein>
    <submittedName>
        <fullName evidence="1">DUF192 domain-containing protein</fullName>
    </submittedName>
</protein>
<reference evidence="1" key="1">
    <citation type="journal article" date="2020" name="mSystems">
        <title>Genome- and Community-Level Interaction Insights into Carbon Utilization and Element Cycling Functions of Hydrothermarchaeota in Hydrothermal Sediment.</title>
        <authorList>
            <person name="Zhou Z."/>
            <person name="Liu Y."/>
            <person name="Xu W."/>
            <person name="Pan J."/>
            <person name="Luo Z.H."/>
            <person name="Li M."/>
        </authorList>
    </citation>
    <scope>NUCLEOTIDE SEQUENCE [LARGE SCALE GENOMIC DNA]</scope>
    <source>
        <strain evidence="1">SpSt-374</strain>
    </source>
</reference>
<dbReference type="Gene3D" id="2.60.120.1140">
    <property type="entry name" value="Protein of unknown function DUF192"/>
    <property type="match status" value="1"/>
</dbReference>
<dbReference type="EMBL" id="DSPX01000209">
    <property type="protein sequence ID" value="HGG03053.1"/>
    <property type="molecule type" value="Genomic_DNA"/>
</dbReference>
<proteinExistence type="predicted"/>